<name>J9DVQ5_EDHAE</name>
<evidence type="ECO:0000313" key="2">
    <source>
        <dbReference type="EMBL" id="EJW05367.1"/>
    </source>
</evidence>
<evidence type="ECO:0000256" key="1">
    <source>
        <dbReference type="SAM" id="MobiDB-lite"/>
    </source>
</evidence>
<feature type="compositionally biased region" description="Basic and acidic residues" evidence="1">
    <location>
        <begin position="143"/>
        <end position="154"/>
    </location>
</feature>
<reference evidence="3" key="2">
    <citation type="submission" date="2015-07" db="EMBL/GenBank/DDBJ databases">
        <title>Contrasting host-pathogen interactions and genome evolution in two generalist and specialist microsporidian pathogens of mosquitoes.</title>
        <authorList>
            <consortium name="The Broad Institute Genomics Platform"/>
            <consortium name="The Broad Institute Genome Sequencing Center for Infectious Disease"/>
            <person name="Cuomo C.A."/>
            <person name="Sanscrainte N.D."/>
            <person name="Goldberg J.M."/>
            <person name="Heiman D."/>
            <person name="Young S."/>
            <person name="Zeng Q."/>
            <person name="Becnel J.J."/>
            <person name="Birren B.W."/>
        </authorList>
    </citation>
    <scope>NUCLEOTIDE SEQUENCE [LARGE SCALE GENOMIC DNA]</scope>
    <source>
        <strain evidence="3">USNM 41457</strain>
    </source>
</reference>
<keyword evidence="3" id="KW-1185">Reference proteome</keyword>
<protein>
    <submittedName>
        <fullName evidence="2">Uncharacterized protein</fullName>
    </submittedName>
</protein>
<dbReference type="Proteomes" id="UP000003163">
    <property type="component" value="Unassembled WGS sequence"/>
</dbReference>
<gene>
    <name evidence="2" type="ORF">EDEG_00593</name>
</gene>
<feature type="region of interest" description="Disordered" evidence="1">
    <location>
        <begin position="132"/>
        <end position="164"/>
    </location>
</feature>
<proteinExistence type="predicted"/>
<sequence>MSKDNVFENMRQFEKKHAVNEDDDKGYRGAEVIDPIYANNIAKTNDVISSEININTDKGVCISLNKSLLEEADNKCGSKVDNDSSHSNNADEPRIHKNDRKFELFKNLDDSFMDEYLTLNIDEYNGDEIFGDKHSGTSGAENNARDVKLKKPDSDSSNSSDLETISTVDEYENDKTSQFQSRYKAHSESSASVIVKDTGSYYDSSSGNINNKDQVIVELDASSAPKISIIDTIEMFESKNSSHIDVDRTIYDEDNFKCKPTRNNNTKEANQNNAVKNVQSIDENYNHKYNKLFNDNKNIDIKIDYSEISSLNNDESSESDSNTNKKNNLTEKLEISDFTLIKPKIFIEKNENSNNKHQSSDTSTINSSFSDKAKNNAINSIREESNISRTDSSEIITAKQINDVRKFIEDINNQKFKSIINREENFARSDIEIDKQKLKHNQFNRNDTVASVAKKINNNEFLKPKTRSNIIQDASICKLSNRNFDGNHVGKIKPVKFNSNKIYYKTDNSSLNNQEKMGKKDDKCNLINFINSKAENTKSNSYINNIIKTETRDSSIIGTEQQNSDNSNYKKPIISEENQAEVDGSFISFKKAKSVFSEPLKETSIKEKYRNDEVISKKYGNFGVFSEENAKLNFEHDYKKVITTPKYNFFDTSLFDKKDISITDDSFYDLSTDSTIENKLNIKKFDDKGIKNIYNDENTGNLLYNEINGEETIDMKYKKPNVYNEKFFIRNNMEKQNIKQENTVKNVKILQNVRTQNDDGYFASLFKKSKNEENQSFVPIEREISHDKLHFTDEKNKKRNSGYFKKNIFFKYNTLGDAKKNYKNNIDIKNKRILKIQTSINDIKGHEGKIPLSSIEKQVNSTSSKINNEKDIYESGEINDKEKYDVNFNEKNPDVSLNKEFENINSFIIPNDSLKSNLNDSHNALFDINKDIDYKYCSFTEETKKSKIECKNTHKKIDTHPNGIVQDISLNEAEGSTLSINTFGSSFENAINEITEIVSSTESSTEFELKQVNMKKKSFLNDDICTKKIVCNDSKVIKNSKPSNNGLEEKIDIITMPFKEVVRKRAIANAGNTGVTIPNSNNNLEYGWSIVRDADSNKISRLKHQQNEDSRSLDMFSPYFQHIDIDSKKEKIIVDDNSIVSETNIDEIIKDDNTIISDSIGHINNVEALIDTNKSQDLQSQEAFSSVEKLVKNFDQKKDIENNEKLNSNSSFDDDKNLVSKIVKNIEFEEKLISGLKNNLQNKEKMQCESIEDTEITINMSQNKIEKDHFKNNKKPDHEEKPIASYMCFEGLCKLYDSKLSQRKKYEFPSYCLDEDENTVLYSNKTEGLSQRFIFAKTNLNEAAKSSLNQKCSYKNCLCKVDNENIFQKPFSYLDAISDRESQLLESSNHNNSLEKNITSYYENRNVENNSLNPENESKILVTNSKNNEKICASQKFSLIKNNQNEAFIKTTNKKDTGISKKSLDFNASIIDSQFTLTSGKSPTMTFYIEVKAQKYIWIIKRNIKDFDKILQVIGLNNISLKEYFEDYNYGKIISTCQYILNIEPSSNQYKYFEFFAQNNVDKEIGDDSVTYDSTIILSNTSGIQNEADIPNDLNDSNIELKSKFTFHKKKSKSSDVSYNNDLSDTIFDVFNLKNDYKKDISTIYNFLNNMTSEFLLVDFKNKITPLKTVITKNKVILKNIKKNFLCQMFLPNNASIVFKNFELKSKKIQIKPLGFHESNFSAFEIAEGDNKWVFLCPNQREKDVLLAKIDMFLSKL</sequence>
<dbReference type="InParanoid" id="J9DVQ5"/>
<reference evidence="2 3" key="1">
    <citation type="submission" date="2011-08" db="EMBL/GenBank/DDBJ databases">
        <authorList>
            <person name="Liu Z.J."/>
            <person name="Shi F.L."/>
            <person name="Lu J.Q."/>
            <person name="Li M."/>
            <person name="Wang Z.L."/>
        </authorList>
    </citation>
    <scope>NUCLEOTIDE SEQUENCE [LARGE SCALE GENOMIC DNA]</scope>
    <source>
        <strain evidence="2 3">USNM 41457</strain>
    </source>
</reference>
<evidence type="ECO:0000313" key="3">
    <source>
        <dbReference type="Proteomes" id="UP000003163"/>
    </source>
</evidence>
<feature type="region of interest" description="Disordered" evidence="1">
    <location>
        <begin position="75"/>
        <end position="95"/>
    </location>
</feature>
<dbReference type="VEuPathDB" id="MicrosporidiaDB:EDEG_00593"/>
<organism evidence="2 3">
    <name type="scientific">Edhazardia aedis (strain USNM 41457)</name>
    <name type="common">Microsporidian parasite</name>
    <dbReference type="NCBI Taxonomy" id="1003232"/>
    <lineage>
        <taxon>Eukaryota</taxon>
        <taxon>Fungi</taxon>
        <taxon>Fungi incertae sedis</taxon>
        <taxon>Microsporidia</taxon>
        <taxon>Edhazardia</taxon>
    </lineage>
</organism>
<dbReference type="HOGENOM" id="CLU_239190_0_0_1"/>
<accession>J9DVQ5</accession>
<dbReference type="EMBL" id="AFBI03000007">
    <property type="protein sequence ID" value="EJW05367.1"/>
    <property type="molecule type" value="Genomic_DNA"/>
</dbReference>
<comment type="caution">
    <text evidence="2">The sequence shown here is derived from an EMBL/GenBank/DDBJ whole genome shotgun (WGS) entry which is preliminary data.</text>
</comment>